<organism evidence="2 3">
    <name type="scientific">Lactobacillus amylovorus (strain GRL 1112)</name>
    <dbReference type="NCBI Taxonomy" id="695560"/>
    <lineage>
        <taxon>Bacteria</taxon>
        <taxon>Bacillati</taxon>
        <taxon>Bacillota</taxon>
        <taxon>Bacilli</taxon>
        <taxon>Lactobacillales</taxon>
        <taxon>Lactobacillaceae</taxon>
        <taxon>Lactobacillus</taxon>
    </lineage>
</organism>
<reference evidence="2 3" key="1">
    <citation type="journal article" date="2011" name="J. Bacteriol.">
        <title>Genome sequence of Lactobacillus amylovorus GRL1112.</title>
        <authorList>
            <person name="Kant R."/>
            <person name="Paulin L."/>
            <person name="Alatalo E."/>
            <person name="de Vos W.M."/>
            <person name="Palva A."/>
        </authorList>
    </citation>
    <scope>NUCLEOTIDE SEQUENCE [LARGE SCALE GENOMIC DNA]</scope>
    <source>
        <strain evidence="2 3">GRL 1112</strain>
    </source>
</reference>
<feature type="region of interest" description="Disordered" evidence="1">
    <location>
        <begin position="252"/>
        <end position="285"/>
    </location>
</feature>
<dbReference type="InterPro" id="IPR016913">
    <property type="entry name" value="UCP029215"/>
</dbReference>
<gene>
    <name evidence="2" type="ordered locus">LA2_05765</name>
</gene>
<evidence type="ECO:0000313" key="3">
    <source>
        <dbReference type="Proteomes" id="UP000007033"/>
    </source>
</evidence>
<evidence type="ECO:0008006" key="4">
    <source>
        <dbReference type="Google" id="ProtNLM"/>
    </source>
</evidence>
<evidence type="ECO:0000256" key="1">
    <source>
        <dbReference type="SAM" id="MobiDB-lite"/>
    </source>
</evidence>
<dbReference type="PATRIC" id="fig|695560.3.peg.1139"/>
<dbReference type="Pfam" id="PF09979">
    <property type="entry name" value="DUF2213"/>
    <property type="match status" value="1"/>
</dbReference>
<proteinExistence type="predicted"/>
<feature type="compositionally biased region" description="Basic and acidic residues" evidence="1">
    <location>
        <begin position="265"/>
        <end position="285"/>
    </location>
</feature>
<dbReference type="PIRSF" id="PIRSF029215">
    <property type="entry name" value="UCP029215"/>
    <property type="match status" value="1"/>
</dbReference>
<protein>
    <recommendedName>
        <fullName evidence="4">DUF2213 domain-containing protein</fullName>
    </recommendedName>
</protein>
<dbReference type="KEGG" id="lam:LA2_05765"/>
<dbReference type="AlphaFoldDB" id="E4SIW3"/>
<accession>E4SIW3</accession>
<sequence>MITRYDSSTVSGITKDPITGYIHARNVPIARAGVFKYLKPDGTVHYEAKLPEDILSDSAVASANNKPVTDNHPENEAGQRILVDKSNTDTLMKGLTASNAHVDRADGTVRVDLTITNPDLINKVDNGKRQLSIGFQTQVVPQNGVYKNAEYDSVQKNITINHVAVVDVAREGPDISLDRSVVGDSAEMIGELDDFSKKKGQKPQMDFEKVRIGDQTIKVATDDADKLIKYDSDNSAKQKKIDDLNAQIKKLTDERDSLKSGNKQAETDKSEAEAKADSLEKELQGYRDKVEGDGLDKLVDQRMNLITDVKSIVGDSFDPHGKSEKDMKIEAIKSVDGDSAEIDGKDDVYVNAYFNAVKNRKQSHFVGATVHDFKGDSADSNVSVNQMHENFYNLANKNKGGNK</sequence>
<name>E4SIW3_LACAR</name>
<dbReference type="HOGENOM" id="CLU_049293_0_0_9"/>
<evidence type="ECO:0000313" key="2">
    <source>
        <dbReference type="EMBL" id="ADQ59112.1"/>
    </source>
</evidence>
<dbReference type="EMBL" id="CP002338">
    <property type="protein sequence ID" value="ADQ59112.1"/>
    <property type="molecule type" value="Genomic_DNA"/>
</dbReference>
<dbReference type="RefSeq" id="WP_013437907.1">
    <property type="nucleotide sequence ID" value="NC_014724.1"/>
</dbReference>
<dbReference type="Proteomes" id="UP000007033">
    <property type="component" value="Chromosome"/>
</dbReference>